<dbReference type="FunFam" id="3.30.160.60:FF:000690">
    <property type="entry name" value="Zinc finger protein 354C"/>
    <property type="match status" value="2"/>
</dbReference>
<keyword evidence="5" id="KW-0862">Zinc</keyword>
<evidence type="ECO:0000256" key="7">
    <source>
        <dbReference type="ARBA" id="ARBA00023125"/>
    </source>
</evidence>
<dbReference type="PANTHER" id="PTHR23226">
    <property type="entry name" value="ZINC FINGER AND SCAN DOMAIN-CONTAINING"/>
    <property type="match status" value="1"/>
</dbReference>
<keyword evidence="2" id="KW-0479">Metal-binding</keyword>
<evidence type="ECO:0000256" key="6">
    <source>
        <dbReference type="ARBA" id="ARBA00023015"/>
    </source>
</evidence>
<dbReference type="FunFam" id="3.30.160.60:FF:002343">
    <property type="entry name" value="Zinc finger protein 33A"/>
    <property type="match status" value="1"/>
</dbReference>
<dbReference type="SUPFAM" id="SSF57667">
    <property type="entry name" value="beta-beta-alpha zinc fingers"/>
    <property type="match status" value="3"/>
</dbReference>
<organism evidence="13 14">
    <name type="scientific">Pelusios castaneus</name>
    <name type="common">West African mud turtle</name>
    <dbReference type="NCBI Taxonomy" id="367368"/>
    <lineage>
        <taxon>Eukaryota</taxon>
        <taxon>Metazoa</taxon>
        <taxon>Chordata</taxon>
        <taxon>Craniata</taxon>
        <taxon>Vertebrata</taxon>
        <taxon>Euteleostomi</taxon>
        <taxon>Archelosauria</taxon>
        <taxon>Testudinata</taxon>
        <taxon>Testudines</taxon>
        <taxon>Pleurodira</taxon>
        <taxon>Pelomedusidae</taxon>
        <taxon>Pelusios</taxon>
    </lineage>
</organism>
<dbReference type="Proteomes" id="UP000694393">
    <property type="component" value="Unplaced"/>
</dbReference>
<evidence type="ECO:0000256" key="11">
    <source>
        <dbReference type="SAM" id="MobiDB-lite"/>
    </source>
</evidence>
<protein>
    <recommendedName>
        <fullName evidence="12">C2H2-type domain-containing protein</fullName>
    </recommendedName>
</protein>
<accession>A0A8C8SAC0</accession>
<proteinExistence type="predicted"/>
<keyword evidence="8" id="KW-0804">Transcription</keyword>
<evidence type="ECO:0000256" key="5">
    <source>
        <dbReference type="ARBA" id="ARBA00022833"/>
    </source>
</evidence>
<comment type="subcellular location">
    <subcellularLocation>
        <location evidence="1">Nucleus</location>
    </subcellularLocation>
</comment>
<evidence type="ECO:0000256" key="4">
    <source>
        <dbReference type="ARBA" id="ARBA00022771"/>
    </source>
</evidence>
<dbReference type="GO" id="GO:0005634">
    <property type="term" value="C:nucleus"/>
    <property type="evidence" value="ECO:0007669"/>
    <property type="project" value="UniProtKB-SubCell"/>
</dbReference>
<evidence type="ECO:0000256" key="9">
    <source>
        <dbReference type="ARBA" id="ARBA00023242"/>
    </source>
</evidence>
<dbReference type="SMART" id="SM00355">
    <property type="entry name" value="ZnF_C2H2"/>
    <property type="match status" value="5"/>
</dbReference>
<dbReference type="Ensembl" id="ENSPCET00000017192.1">
    <property type="protein sequence ID" value="ENSPCEP00000016609.1"/>
    <property type="gene ID" value="ENSPCEG00000013051.1"/>
</dbReference>
<evidence type="ECO:0000313" key="14">
    <source>
        <dbReference type="Proteomes" id="UP000694393"/>
    </source>
</evidence>
<sequence>ISPRGRGSAGCQSEGPLQDVMQENYETETSLGKAAPSLRVVEAGGSEMCPVRLLPGSSLVTQISGEWATGRCEGNVHLHIFPMGLQSREGSEMPARPIPSSFPGGGLWGNQHMSEKQLENPKGEEVSESINNRRRSRNPKESIAQEKVPTEERKYTCTECWKNFSRSSNLIAHQRIHTGERPFKCTECGKSFIQRVNLISHQRIHTGERPYKCTECGKSFSKRSHLNTHKMIHTGEKPHKCTECGKSFGQRSQLNAHKRLHTGEKPYKCPDCGKSFNRRSNLSVHKKLHAREKP</sequence>
<evidence type="ECO:0000313" key="13">
    <source>
        <dbReference type="Ensembl" id="ENSPCEP00000016609.1"/>
    </source>
</evidence>
<keyword evidence="9" id="KW-0539">Nucleus</keyword>
<feature type="domain" description="C2H2-type" evidence="12">
    <location>
        <begin position="183"/>
        <end position="210"/>
    </location>
</feature>
<reference evidence="13" key="1">
    <citation type="submission" date="2025-08" db="UniProtKB">
        <authorList>
            <consortium name="Ensembl"/>
        </authorList>
    </citation>
    <scope>IDENTIFICATION</scope>
</reference>
<dbReference type="GO" id="GO:0008270">
    <property type="term" value="F:zinc ion binding"/>
    <property type="evidence" value="ECO:0007669"/>
    <property type="project" value="UniProtKB-KW"/>
</dbReference>
<keyword evidence="3" id="KW-0677">Repeat</keyword>
<keyword evidence="14" id="KW-1185">Reference proteome</keyword>
<dbReference type="PROSITE" id="PS50157">
    <property type="entry name" value="ZINC_FINGER_C2H2_2"/>
    <property type="match status" value="5"/>
</dbReference>
<dbReference type="AlphaFoldDB" id="A0A8C8SAC0"/>
<evidence type="ECO:0000259" key="12">
    <source>
        <dbReference type="PROSITE" id="PS50157"/>
    </source>
</evidence>
<dbReference type="GO" id="GO:0000981">
    <property type="term" value="F:DNA-binding transcription factor activity, RNA polymerase II-specific"/>
    <property type="evidence" value="ECO:0007669"/>
    <property type="project" value="TreeGrafter"/>
</dbReference>
<reference evidence="13" key="2">
    <citation type="submission" date="2025-09" db="UniProtKB">
        <authorList>
            <consortium name="Ensembl"/>
        </authorList>
    </citation>
    <scope>IDENTIFICATION</scope>
</reference>
<feature type="domain" description="C2H2-type" evidence="12">
    <location>
        <begin position="267"/>
        <end position="294"/>
    </location>
</feature>
<keyword evidence="4 10" id="KW-0863">Zinc-finger</keyword>
<keyword evidence="6" id="KW-0805">Transcription regulation</keyword>
<feature type="domain" description="C2H2-type" evidence="12">
    <location>
        <begin position="239"/>
        <end position="266"/>
    </location>
</feature>
<dbReference type="InterPro" id="IPR013087">
    <property type="entry name" value="Znf_C2H2_type"/>
</dbReference>
<evidence type="ECO:0000256" key="3">
    <source>
        <dbReference type="ARBA" id="ARBA00022737"/>
    </source>
</evidence>
<evidence type="ECO:0000256" key="8">
    <source>
        <dbReference type="ARBA" id="ARBA00023163"/>
    </source>
</evidence>
<keyword evidence="7" id="KW-0238">DNA-binding</keyword>
<evidence type="ECO:0000256" key="1">
    <source>
        <dbReference type="ARBA" id="ARBA00004123"/>
    </source>
</evidence>
<feature type="compositionally biased region" description="Basic and acidic residues" evidence="11">
    <location>
        <begin position="113"/>
        <end position="125"/>
    </location>
</feature>
<dbReference type="Pfam" id="PF00096">
    <property type="entry name" value="zf-C2H2"/>
    <property type="match status" value="5"/>
</dbReference>
<dbReference type="InterPro" id="IPR036236">
    <property type="entry name" value="Znf_C2H2_sf"/>
</dbReference>
<dbReference type="PANTHER" id="PTHR23226:SF421">
    <property type="entry name" value="ZINC FINGER PROTEIN 681 ISOFORM X1"/>
    <property type="match status" value="1"/>
</dbReference>
<feature type="region of interest" description="Disordered" evidence="11">
    <location>
        <begin position="109"/>
        <end position="148"/>
    </location>
</feature>
<feature type="domain" description="C2H2-type" evidence="12">
    <location>
        <begin position="155"/>
        <end position="182"/>
    </location>
</feature>
<evidence type="ECO:0000256" key="2">
    <source>
        <dbReference type="ARBA" id="ARBA00022723"/>
    </source>
</evidence>
<evidence type="ECO:0000256" key="10">
    <source>
        <dbReference type="PROSITE-ProRule" id="PRU00042"/>
    </source>
</evidence>
<dbReference type="FunFam" id="3.30.160.60:FF:000012">
    <property type="entry name" value="RB-associated KRAB zinc finger protein-like"/>
    <property type="match status" value="1"/>
</dbReference>
<dbReference type="FunFam" id="3.30.160.60:FF:002090">
    <property type="entry name" value="Zinc finger protein 473"/>
    <property type="match status" value="1"/>
</dbReference>
<feature type="domain" description="C2H2-type" evidence="12">
    <location>
        <begin position="211"/>
        <end position="238"/>
    </location>
</feature>
<dbReference type="GO" id="GO:0000978">
    <property type="term" value="F:RNA polymerase II cis-regulatory region sequence-specific DNA binding"/>
    <property type="evidence" value="ECO:0007669"/>
    <property type="project" value="TreeGrafter"/>
</dbReference>
<dbReference type="Gene3D" id="3.30.160.60">
    <property type="entry name" value="Classic Zinc Finger"/>
    <property type="match status" value="5"/>
</dbReference>
<name>A0A8C8SAC0_9SAUR</name>
<dbReference type="PROSITE" id="PS00028">
    <property type="entry name" value="ZINC_FINGER_C2H2_1"/>
    <property type="match status" value="5"/>
</dbReference>
<dbReference type="GO" id="GO:0022603">
    <property type="term" value="P:regulation of anatomical structure morphogenesis"/>
    <property type="evidence" value="ECO:0007669"/>
    <property type="project" value="UniProtKB-ARBA"/>
</dbReference>
<feature type="compositionally biased region" description="Basic and acidic residues" evidence="11">
    <location>
        <begin position="138"/>
        <end position="148"/>
    </location>
</feature>